<keyword evidence="3 14" id="KW-0812">Transmembrane</keyword>
<dbReference type="Pfam" id="PF07714">
    <property type="entry name" value="PK_Tyr_Ser-Thr"/>
    <property type="match status" value="1"/>
</dbReference>
<evidence type="ECO:0000313" key="18">
    <source>
        <dbReference type="Proteomes" id="UP000748531"/>
    </source>
</evidence>
<dbReference type="OrthoDB" id="2413561at2759"/>
<feature type="domain" description="Ig-like" evidence="16">
    <location>
        <begin position="112"/>
        <end position="190"/>
    </location>
</feature>
<evidence type="ECO:0000256" key="1">
    <source>
        <dbReference type="ARBA" id="ARBA00004167"/>
    </source>
</evidence>
<gene>
    <name evidence="17" type="ORF">PHET_04169</name>
</gene>
<dbReference type="GO" id="GO:0005886">
    <property type="term" value="C:plasma membrane"/>
    <property type="evidence" value="ECO:0007669"/>
    <property type="project" value="TreeGrafter"/>
</dbReference>
<dbReference type="GO" id="GO:0005524">
    <property type="term" value="F:ATP binding"/>
    <property type="evidence" value="ECO:0007669"/>
    <property type="project" value="UniProtKB-KW"/>
</dbReference>
<dbReference type="SUPFAM" id="SSF48726">
    <property type="entry name" value="Immunoglobulin"/>
    <property type="match status" value="6"/>
</dbReference>
<dbReference type="GO" id="GO:0004714">
    <property type="term" value="F:transmembrane receptor protein tyrosine kinase activity"/>
    <property type="evidence" value="ECO:0007669"/>
    <property type="project" value="UniProtKB-EC"/>
</dbReference>
<comment type="subcellular location">
    <subcellularLocation>
        <location evidence="1">Membrane</location>
        <topology evidence="1">Single-pass membrane protein</topology>
    </subcellularLocation>
</comment>
<dbReference type="PROSITE" id="PS00109">
    <property type="entry name" value="PROTEIN_KINASE_TYR"/>
    <property type="match status" value="1"/>
</dbReference>
<feature type="domain" description="Ig-like" evidence="16">
    <location>
        <begin position="463"/>
        <end position="550"/>
    </location>
</feature>
<dbReference type="Gene3D" id="1.10.510.10">
    <property type="entry name" value="Transferase(Phosphotransferase) domain 1"/>
    <property type="match status" value="1"/>
</dbReference>
<evidence type="ECO:0000256" key="7">
    <source>
        <dbReference type="ARBA" id="ARBA00023136"/>
    </source>
</evidence>
<dbReference type="InterPro" id="IPR003599">
    <property type="entry name" value="Ig_sub"/>
</dbReference>
<feature type="compositionally biased region" description="Polar residues" evidence="13">
    <location>
        <begin position="718"/>
        <end position="731"/>
    </location>
</feature>
<evidence type="ECO:0000256" key="9">
    <source>
        <dbReference type="ARBA" id="ARBA00023170"/>
    </source>
</evidence>
<evidence type="ECO:0000256" key="8">
    <source>
        <dbReference type="ARBA" id="ARBA00023157"/>
    </source>
</evidence>
<feature type="domain" description="Ig-like" evidence="16">
    <location>
        <begin position="14"/>
        <end position="106"/>
    </location>
</feature>
<dbReference type="InterPro" id="IPR001245">
    <property type="entry name" value="Ser-Thr/Tyr_kinase_cat_dom"/>
</dbReference>
<dbReference type="GO" id="GO:0098632">
    <property type="term" value="F:cell-cell adhesion mediator activity"/>
    <property type="evidence" value="ECO:0007669"/>
    <property type="project" value="TreeGrafter"/>
</dbReference>
<dbReference type="Pfam" id="PF13927">
    <property type="entry name" value="Ig_3"/>
    <property type="match status" value="1"/>
</dbReference>
<dbReference type="InterPro" id="IPR013098">
    <property type="entry name" value="Ig_I-set"/>
</dbReference>
<evidence type="ECO:0000256" key="5">
    <source>
        <dbReference type="ARBA" id="ARBA00022840"/>
    </source>
</evidence>
<feature type="domain" description="Ig-like" evidence="16">
    <location>
        <begin position="652"/>
        <end position="793"/>
    </location>
</feature>
<evidence type="ECO:0000256" key="6">
    <source>
        <dbReference type="ARBA" id="ARBA00022989"/>
    </source>
</evidence>
<evidence type="ECO:0000313" key="17">
    <source>
        <dbReference type="EMBL" id="KAF5402694.1"/>
    </source>
</evidence>
<keyword evidence="6 14" id="KW-1133">Transmembrane helix</keyword>
<keyword evidence="7 14" id="KW-0472">Membrane</keyword>
<keyword evidence="11" id="KW-0393">Immunoglobulin domain</keyword>
<dbReference type="PRINTS" id="PR00109">
    <property type="entry name" value="TYRKINASE"/>
</dbReference>
<feature type="domain" description="Ig-like" evidence="16">
    <location>
        <begin position="569"/>
        <end position="645"/>
    </location>
</feature>
<feature type="transmembrane region" description="Helical" evidence="14">
    <location>
        <begin position="819"/>
        <end position="842"/>
    </location>
</feature>
<evidence type="ECO:0000259" key="16">
    <source>
        <dbReference type="PROSITE" id="PS50835"/>
    </source>
</evidence>
<sequence>MGSVTEVRASSDGFYFTVNPNDQDVEEGQPLRLRCAVTPSKDIYYSWLHNGERVDTEQENGRRYLEADSNLQIVHADRDLDQGTYQCQALNRSSTFTTASQEAKVNIYWMEPEVEIRLLTPSRYEDIRLGQPVELVCHVNANPPLNAANVKWYHNGNARLVDSVIWETGNLRIASLGVEHTGIYHCRIVHAAGKLDSRYPYVILFNNTLPPLPITVLPNENFTKYVVPGQSVDLSCPQLGPQRKSLMPNSLNMWIYVSRLGEHHLAMEMLPDIKFRDQDATLVIKRFAPQHVNYYICESSWDEASEKHMFIFQLEMASKLHHSSKISQTTLYAPKRSDFSPRLKKNQPYVVRIGEDAELRYYSDLSPSNSYTIDQVSNPPPKIEWRKKGEPHPIEIWSPTLFYTHSDASTTRSEQPPRRYALRARHLIIQKVTEADAGIYEMYLTNVAGSESIAFDLLVTFPPEFIQPQTHVEHSFDEDDATTLHCGIKRRAFPGSIVYWEKDQRSLVLEDNGETLRFPKLRPEDQGQYQCFVQTDGYAKRAAGQEQTLVVKAKLQFLRESRDQFLELNSVGRIPCKVRGYGTLKVDWFRKTGPRASNLQPIRPPNQVEAGGTLVIQYVQKADAGDYVCIAQSSYKNARINTTVNIVVGEKPQISQISPNQTVSIGSQLILNCHATGDPVPQISWIAKRAGFMVYTPKAEEKVHDDEKSMSDIPSPGTPLQSLGSLQPSNPEVESDPMMAAIMARNWQSSTGRVRAFQNGSLVVNQASLADQAEYICVANNRHAVETRQGLFVRVLSPEEYTRRQLGDDGTRSGMLRTIITVVGCAVIYLGMIIALTVFCSMRMVRTRRKRSPKVLKMHENGQLLTPMGEPNGPSGMIGISQSTGVGGVVGSGHGVGHDLDSGFPNTATIGSVASATGSAPYSLAHNMHGLPFSSTMLGGPRNGFGYPELDNHRTTMHTHSSVAANGLGSACSHLTPINPQDTQEWWPWKANGYFNPAEMQLKVPHGTPATPLDIASEATMDMSGLKSSAHTNVHPLASTPCGYFFNGDANGAENSTTATTASEPQLVSAPPPTPLDSRSHFSGVSSGNSTSLYSRSLFSGASNLGLSPGASGAQNVGEASPIYRPLDGASSISQTDRMHYPRCELKVEGILGKGLFGDVFLARARRIQEEEAQSLVLVKSLTSHESAHINEFHRQLELFGKLNHERVTRLLGICMEQEPFYMILEYCEWGDLKMFLRRIRDEDHHSAKTLSLTCGQKLNMCHQLSMAMEYLSKMRCVHRDLAARNVFLTQDMELKISSPALCRDVYASEYYRLPNTDQFIPLRWFAPELIAEALPISLFSANATQLDYGHSFSGPSLPYTIQTDIWAFAIVVCEIFSLATLPLSRLTDQEIIVAGRQTAIQSNLMMNDMSAVDFTAHNQVVLRPDIPAEIPPELSSLVARCFAPAARHRPDCTEISSTLRDLMS</sequence>
<keyword evidence="5" id="KW-0067">ATP-binding</keyword>
<keyword evidence="8" id="KW-1015">Disulfide bond</keyword>
<organism evidence="17 18">
    <name type="scientific">Paragonimus heterotremus</name>
    <dbReference type="NCBI Taxonomy" id="100268"/>
    <lineage>
        <taxon>Eukaryota</taxon>
        <taxon>Metazoa</taxon>
        <taxon>Spiralia</taxon>
        <taxon>Lophotrochozoa</taxon>
        <taxon>Platyhelminthes</taxon>
        <taxon>Trematoda</taxon>
        <taxon>Digenea</taxon>
        <taxon>Plagiorchiida</taxon>
        <taxon>Troglotremata</taxon>
        <taxon>Troglotrematidae</taxon>
        <taxon>Paragonimus</taxon>
    </lineage>
</organism>
<evidence type="ECO:0000259" key="15">
    <source>
        <dbReference type="PROSITE" id="PS50011"/>
    </source>
</evidence>
<dbReference type="SUPFAM" id="SSF56112">
    <property type="entry name" value="Protein kinase-like (PK-like)"/>
    <property type="match status" value="1"/>
</dbReference>
<evidence type="ECO:0000256" key="3">
    <source>
        <dbReference type="ARBA" id="ARBA00022692"/>
    </source>
</evidence>
<dbReference type="Proteomes" id="UP000748531">
    <property type="component" value="Unassembled WGS sequence"/>
</dbReference>
<dbReference type="InterPro" id="IPR013783">
    <property type="entry name" value="Ig-like_fold"/>
</dbReference>
<keyword evidence="10" id="KW-0325">Glycoprotein</keyword>
<dbReference type="GO" id="GO:0070593">
    <property type="term" value="P:dendrite self-avoidance"/>
    <property type="evidence" value="ECO:0007669"/>
    <property type="project" value="TreeGrafter"/>
</dbReference>
<evidence type="ECO:0000256" key="4">
    <source>
        <dbReference type="ARBA" id="ARBA00022741"/>
    </source>
</evidence>
<dbReference type="Gene3D" id="2.60.40.10">
    <property type="entry name" value="Immunoglobulins"/>
    <property type="match status" value="6"/>
</dbReference>
<dbReference type="GO" id="GO:0007411">
    <property type="term" value="P:axon guidance"/>
    <property type="evidence" value="ECO:0007669"/>
    <property type="project" value="TreeGrafter"/>
</dbReference>
<keyword evidence="9" id="KW-0675">Receptor</keyword>
<feature type="region of interest" description="Disordered" evidence="13">
    <location>
        <begin position="704"/>
        <end position="731"/>
    </location>
</feature>
<feature type="region of interest" description="Disordered" evidence="13">
    <location>
        <begin position="1055"/>
        <end position="1085"/>
    </location>
</feature>
<evidence type="ECO:0000256" key="13">
    <source>
        <dbReference type="SAM" id="MobiDB-lite"/>
    </source>
</evidence>
<dbReference type="Pfam" id="PF07679">
    <property type="entry name" value="I-set"/>
    <property type="match status" value="3"/>
</dbReference>
<evidence type="ECO:0000256" key="10">
    <source>
        <dbReference type="ARBA" id="ARBA00023180"/>
    </source>
</evidence>
<dbReference type="CDD" id="cd00096">
    <property type="entry name" value="Ig"/>
    <property type="match status" value="3"/>
</dbReference>
<dbReference type="PANTHER" id="PTHR10075">
    <property type="entry name" value="BASIGIN RELATED"/>
    <property type="match status" value="1"/>
</dbReference>
<dbReference type="SMART" id="SM00408">
    <property type="entry name" value="IGc2"/>
    <property type="match status" value="6"/>
</dbReference>
<feature type="compositionally biased region" description="Low complexity" evidence="13">
    <location>
        <begin position="1055"/>
        <end position="1064"/>
    </location>
</feature>
<dbReference type="InterPro" id="IPR036179">
    <property type="entry name" value="Ig-like_dom_sf"/>
</dbReference>
<dbReference type="GO" id="GO:0030424">
    <property type="term" value="C:axon"/>
    <property type="evidence" value="ECO:0007669"/>
    <property type="project" value="TreeGrafter"/>
</dbReference>
<keyword evidence="18" id="KW-1185">Reference proteome</keyword>
<feature type="domain" description="Protein kinase" evidence="15">
    <location>
        <begin position="1146"/>
        <end position="1464"/>
    </location>
</feature>
<dbReference type="InterPro" id="IPR008266">
    <property type="entry name" value="Tyr_kinase_AS"/>
</dbReference>
<evidence type="ECO:0000256" key="12">
    <source>
        <dbReference type="ARBA" id="ARBA00051243"/>
    </source>
</evidence>
<dbReference type="PROSITE" id="PS00239">
    <property type="entry name" value="RECEPTOR_TYR_KIN_II"/>
    <property type="match status" value="1"/>
</dbReference>
<comment type="caution">
    <text evidence="17">The sequence shown here is derived from an EMBL/GenBank/DDBJ whole genome shotgun (WGS) entry which is preliminary data.</text>
</comment>
<proteinExistence type="predicted"/>
<dbReference type="InterPro" id="IPR007110">
    <property type="entry name" value="Ig-like_dom"/>
</dbReference>
<protein>
    <recommendedName>
        <fullName evidence="2">receptor protein-tyrosine kinase</fullName>
        <ecNumber evidence="2">2.7.10.1</ecNumber>
    </recommendedName>
</protein>
<dbReference type="EC" id="2.7.10.1" evidence="2"/>
<dbReference type="InterPro" id="IPR002011">
    <property type="entry name" value="Tyr_kinase_rcpt_2_CS"/>
</dbReference>
<feature type="domain" description="Ig-like" evidence="16">
    <location>
        <begin position="210"/>
        <end position="300"/>
    </location>
</feature>
<dbReference type="PROSITE" id="PS50835">
    <property type="entry name" value="IG_LIKE"/>
    <property type="match status" value="6"/>
</dbReference>
<name>A0A8J4TD76_9TREM</name>
<dbReference type="GO" id="GO:0007169">
    <property type="term" value="P:cell surface receptor protein tyrosine kinase signaling pathway"/>
    <property type="evidence" value="ECO:0007669"/>
    <property type="project" value="InterPro"/>
</dbReference>
<dbReference type="SMART" id="SM00219">
    <property type="entry name" value="TyrKc"/>
    <property type="match status" value="1"/>
</dbReference>
<dbReference type="InterPro" id="IPR020635">
    <property type="entry name" value="Tyr_kinase_cat_dom"/>
</dbReference>
<dbReference type="InterPro" id="IPR011009">
    <property type="entry name" value="Kinase-like_dom_sf"/>
</dbReference>
<accession>A0A8J4TD76</accession>
<dbReference type="InterPro" id="IPR003598">
    <property type="entry name" value="Ig_sub2"/>
</dbReference>
<dbReference type="InterPro" id="IPR000719">
    <property type="entry name" value="Prot_kinase_dom"/>
</dbReference>
<keyword evidence="17" id="KW-0418">Kinase</keyword>
<dbReference type="EMBL" id="LUCH01001658">
    <property type="protein sequence ID" value="KAF5402694.1"/>
    <property type="molecule type" value="Genomic_DNA"/>
</dbReference>
<keyword evidence="4" id="KW-0547">Nucleotide-binding</keyword>
<dbReference type="GO" id="GO:0007156">
    <property type="term" value="P:homophilic cell adhesion via plasma membrane adhesion molecules"/>
    <property type="evidence" value="ECO:0007669"/>
    <property type="project" value="TreeGrafter"/>
</dbReference>
<dbReference type="PROSITE" id="PS50011">
    <property type="entry name" value="PROTEIN_KINASE_DOM"/>
    <property type="match status" value="1"/>
</dbReference>
<comment type="catalytic activity">
    <reaction evidence="12">
        <text>L-tyrosyl-[protein] + ATP = O-phospho-L-tyrosyl-[protein] + ADP + H(+)</text>
        <dbReference type="Rhea" id="RHEA:10596"/>
        <dbReference type="Rhea" id="RHEA-COMP:10136"/>
        <dbReference type="Rhea" id="RHEA-COMP:20101"/>
        <dbReference type="ChEBI" id="CHEBI:15378"/>
        <dbReference type="ChEBI" id="CHEBI:30616"/>
        <dbReference type="ChEBI" id="CHEBI:46858"/>
        <dbReference type="ChEBI" id="CHEBI:61978"/>
        <dbReference type="ChEBI" id="CHEBI:456216"/>
        <dbReference type="EC" id="2.7.10.1"/>
    </reaction>
</comment>
<keyword evidence="17" id="KW-0808">Transferase</keyword>
<dbReference type="PANTHER" id="PTHR10075:SF14">
    <property type="entry name" value="CELL ADHESION MOLECULE DSCAM2-RELATED"/>
    <property type="match status" value="1"/>
</dbReference>
<reference evidence="17" key="1">
    <citation type="submission" date="2019-05" db="EMBL/GenBank/DDBJ databases">
        <title>Annotation for the trematode Paragonimus heterotremus.</title>
        <authorList>
            <person name="Choi Y.-J."/>
        </authorList>
    </citation>
    <scope>NUCLEOTIDE SEQUENCE</scope>
    <source>
        <strain evidence="17">LC</strain>
    </source>
</reference>
<evidence type="ECO:0000256" key="2">
    <source>
        <dbReference type="ARBA" id="ARBA00011902"/>
    </source>
</evidence>
<dbReference type="Gene3D" id="3.30.200.20">
    <property type="entry name" value="Phosphorylase Kinase, domain 1"/>
    <property type="match status" value="1"/>
</dbReference>
<evidence type="ECO:0000256" key="11">
    <source>
        <dbReference type="ARBA" id="ARBA00023319"/>
    </source>
</evidence>
<evidence type="ECO:0000256" key="14">
    <source>
        <dbReference type="SAM" id="Phobius"/>
    </source>
</evidence>
<dbReference type="SMART" id="SM00409">
    <property type="entry name" value="IG"/>
    <property type="match status" value="7"/>
</dbReference>